<dbReference type="AlphaFoldDB" id="A0A964BWZ5"/>
<feature type="domain" description="2TM" evidence="2">
    <location>
        <begin position="69"/>
        <end position="146"/>
    </location>
</feature>
<organism evidence="3 4">
    <name type="scientific">Waterburya agarophytonicola KI4</name>
    <dbReference type="NCBI Taxonomy" id="2874699"/>
    <lineage>
        <taxon>Bacteria</taxon>
        <taxon>Bacillati</taxon>
        <taxon>Cyanobacteriota</taxon>
        <taxon>Cyanophyceae</taxon>
        <taxon>Pleurocapsales</taxon>
        <taxon>Hyellaceae</taxon>
        <taxon>Waterburya</taxon>
        <taxon>Waterburya agarophytonicola</taxon>
    </lineage>
</organism>
<comment type="caution">
    <text evidence="3">The sequence shown here is derived from an EMBL/GenBank/DDBJ whole genome shotgun (WGS) entry which is preliminary data.</text>
</comment>
<name>A0A964BWZ5_9CYAN</name>
<protein>
    <submittedName>
        <fullName evidence="3">2TM domain-containing protein</fullName>
    </submittedName>
</protein>
<gene>
    <name evidence="3" type="ORF">I4641_19850</name>
</gene>
<dbReference type="Proteomes" id="UP000729733">
    <property type="component" value="Unassembled WGS sequence"/>
</dbReference>
<keyword evidence="1" id="KW-0472">Membrane</keyword>
<evidence type="ECO:0000256" key="1">
    <source>
        <dbReference type="SAM" id="Phobius"/>
    </source>
</evidence>
<dbReference type="Pfam" id="PF13239">
    <property type="entry name" value="2TM"/>
    <property type="match status" value="1"/>
</dbReference>
<feature type="transmembrane region" description="Helical" evidence="1">
    <location>
        <begin position="85"/>
        <end position="102"/>
    </location>
</feature>
<dbReference type="EMBL" id="JADWDC010000072">
    <property type="protein sequence ID" value="MCC0179221.1"/>
    <property type="molecule type" value="Genomic_DNA"/>
</dbReference>
<sequence length="165" mass="19205">MSDITPPYPDSYSQAEIQEILQLAIASHHTEDELSRQQLWEIASELDISNAVIQSAERDWLERKAVDRQRRSFDLHRRQKFKQKLTKFAIVNTFLVSLNLIAIGTLSWSLYILLFWGLGIALNGWKAYQSGGEAYEKEFQRWSFQNEVKQTVATVWTKLQKTLQA</sequence>
<reference evidence="3" key="1">
    <citation type="journal article" date="2021" name="Antonie Van Leeuwenhoek">
        <title>Draft genome and description of Waterburya agarophytonicola gen. nov. sp. nov. (Pleurocapsales, Cyanobacteria): a seaweed symbiont.</title>
        <authorList>
            <person name="Bonthond G."/>
            <person name="Shalygin S."/>
            <person name="Bayer T."/>
            <person name="Weinberger F."/>
        </authorList>
    </citation>
    <scope>NUCLEOTIDE SEQUENCE</scope>
    <source>
        <strain evidence="3">KI4</strain>
    </source>
</reference>
<keyword evidence="1" id="KW-1133">Transmembrane helix</keyword>
<dbReference type="InterPro" id="IPR025698">
    <property type="entry name" value="2TM_dom"/>
</dbReference>
<dbReference type="RefSeq" id="WP_229642323.1">
    <property type="nucleotide sequence ID" value="NZ_JADWDC010000072.1"/>
</dbReference>
<evidence type="ECO:0000259" key="2">
    <source>
        <dbReference type="Pfam" id="PF13239"/>
    </source>
</evidence>
<evidence type="ECO:0000313" key="4">
    <source>
        <dbReference type="Proteomes" id="UP000729733"/>
    </source>
</evidence>
<keyword evidence="1" id="KW-0812">Transmembrane</keyword>
<evidence type="ECO:0000313" key="3">
    <source>
        <dbReference type="EMBL" id="MCC0179221.1"/>
    </source>
</evidence>
<accession>A0A964BWZ5</accession>
<proteinExistence type="predicted"/>
<keyword evidence="4" id="KW-1185">Reference proteome</keyword>